<protein>
    <submittedName>
        <fullName evidence="1">Uncharacterized protein</fullName>
    </submittedName>
</protein>
<accession>A0A498KZ92</accession>
<organism evidence="1 2">
    <name type="scientific">Halorientalis pallida</name>
    <dbReference type="NCBI Taxonomy" id="2479928"/>
    <lineage>
        <taxon>Archaea</taxon>
        <taxon>Methanobacteriati</taxon>
        <taxon>Methanobacteriota</taxon>
        <taxon>Stenosarchaea group</taxon>
        <taxon>Halobacteria</taxon>
        <taxon>Halobacteriales</taxon>
        <taxon>Haloarculaceae</taxon>
        <taxon>Halorientalis</taxon>
    </lineage>
</organism>
<keyword evidence="2" id="KW-1185">Reference proteome</keyword>
<dbReference type="RefSeq" id="WP_129070784.1">
    <property type="nucleotide sequence ID" value="NZ_RDFA01000011.1"/>
</dbReference>
<reference evidence="1 2" key="1">
    <citation type="submission" date="2019-01" db="EMBL/GenBank/DDBJ databases">
        <title>Halorientalis sp. F13-25 a new haloarchaeum isolated from hypersaline water.</title>
        <authorList>
            <person name="Ana D.-V."/>
            <person name="Cristina S.-P."/>
            <person name="Antonio V."/>
        </authorList>
    </citation>
    <scope>NUCLEOTIDE SEQUENCE [LARGE SCALE GENOMIC DNA]</scope>
    <source>
        <strain evidence="1 2">F13-25</strain>
    </source>
</reference>
<dbReference type="OrthoDB" id="240620at2157"/>
<name>A0A498KZ92_9EURY</name>
<gene>
    <name evidence="1" type="ORF">EAF64_20185</name>
</gene>
<dbReference type="EMBL" id="RDFA01000011">
    <property type="protein sequence ID" value="RXK46240.1"/>
    <property type="molecule type" value="Genomic_DNA"/>
</dbReference>
<evidence type="ECO:0000313" key="2">
    <source>
        <dbReference type="Proteomes" id="UP000289691"/>
    </source>
</evidence>
<proteinExistence type="predicted"/>
<evidence type="ECO:0000313" key="1">
    <source>
        <dbReference type="EMBL" id="RXK46240.1"/>
    </source>
</evidence>
<dbReference type="Proteomes" id="UP000289691">
    <property type="component" value="Unassembled WGS sequence"/>
</dbReference>
<dbReference type="AlphaFoldDB" id="A0A498KZ92"/>
<sequence>MEAYEEAYVEAIIENLGARMATCMREDAETEMVRDRARLTDGGRLWACGYVTSRLSMLRADAADTPNLSAADHHRIRDLVDRHESTIASELHS</sequence>
<comment type="caution">
    <text evidence="1">The sequence shown here is derived from an EMBL/GenBank/DDBJ whole genome shotgun (WGS) entry which is preliminary data.</text>
</comment>